<dbReference type="Proteomes" id="UP000504636">
    <property type="component" value="Unplaced"/>
</dbReference>
<accession>A0A6A6YSS0</accession>
<organism evidence="2">
    <name type="scientific">Mytilinidion resinicola</name>
    <dbReference type="NCBI Taxonomy" id="574789"/>
    <lineage>
        <taxon>Eukaryota</taxon>
        <taxon>Fungi</taxon>
        <taxon>Dikarya</taxon>
        <taxon>Ascomycota</taxon>
        <taxon>Pezizomycotina</taxon>
        <taxon>Dothideomycetes</taxon>
        <taxon>Pleosporomycetidae</taxon>
        <taxon>Mytilinidiales</taxon>
        <taxon>Mytilinidiaceae</taxon>
        <taxon>Mytilinidion</taxon>
    </lineage>
</organism>
<reference evidence="2 4" key="1">
    <citation type="journal article" date="2020" name="Stud. Mycol.">
        <title>101 Dothideomycetes genomes: a test case for predicting lifestyles and emergence of pathogens.</title>
        <authorList>
            <person name="Haridas S."/>
            <person name="Albert R."/>
            <person name="Binder M."/>
            <person name="Bloem J."/>
            <person name="Labutti K."/>
            <person name="Salamov A."/>
            <person name="Andreopoulos B."/>
            <person name="Baker S."/>
            <person name="Barry K."/>
            <person name="Bills G."/>
            <person name="Bluhm B."/>
            <person name="Cannon C."/>
            <person name="Castanera R."/>
            <person name="Culley D."/>
            <person name="Daum C."/>
            <person name="Ezra D."/>
            <person name="Gonzalez J."/>
            <person name="Henrissat B."/>
            <person name="Kuo A."/>
            <person name="Liang C."/>
            <person name="Lipzen A."/>
            <person name="Lutzoni F."/>
            <person name="Magnuson J."/>
            <person name="Mondo S."/>
            <person name="Nolan M."/>
            <person name="Ohm R."/>
            <person name="Pangilinan J."/>
            <person name="Park H.-J."/>
            <person name="Ramirez L."/>
            <person name="Alfaro M."/>
            <person name="Sun H."/>
            <person name="Tritt A."/>
            <person name="Yoshinaga Y."/>
            <person name="Zwiers L.-H."/>
            <person name="Turgeon B."/>
            <person name="Goodwin S."/>
            <person name="Spatafora J."/>
            <person name="Crous P."/>
            <person name="Grigoriev I."/>
        </authorList>
    </citation>
    <scope>NUCLEOTIDE SEQUENCE</scope>
    <source>
        <strain evidence="2 4">CBS 304.34</strain>
    </source>
</reference>
<reference evidence="4" key="2">
    <citation type="submission" date="2020-04" db="EMBL/GenBank/DDBJ databases">
        <authorList>
            <consortium name="NCBI Genome Project"/>
        </authorList>
    </citation>
    <scope>NUCLEOTIDE SEQUENCE</scope>
    <source>
        <strain evidence="4">CBS 304.34</strain>
    </source>
</reference>
<sequence>MDHEPATAHFRQDIPGSVIQKILLVLPVTVVNLELDLEGAEEIPSDAHHTSKTTCNGVCDAIAQLLPRLHTLALGLAHICEDTVAPFTDLVSGTENSEKSGETSHQATIYPLRHAVIFPHNNSAGFRSEFTDGLAKQISPFYNPRRFPHLQSFVFIELKDSQPGASWHKYIIQDVINNTTKFDILRGKDLHSAMIRRPWLQGLHLPLPYPAPIHLALDLAHPARAHPTPAHPAPAHPAPAHPAPAHPAPAHPIPTHLNYLYPA</sequence>
<dbReference type="RefSeq" id="XP_033577969.1">
    <property type="nucleotide sequence ID" value="XM_033725438.1"/>
</dbReference>
<feature type="region of interest" description="Disordered" evidence="1">
    <location>
        <begin position="224"/>
        <end position="249"/>
    </location>
</feature>
<feature type="compositionally biased region" description="Pro residues" evidence="1">
    <location>
        <begin position="229"/>
        <end position="249"/>
    </location>
</feature>
<evidence type="ECO:0000256" key="1">
    <source>
        <dbReference type="SAM" id="MobiDB-lite"/>
    </source>
</evidence>
<protein>
    <submittedName>
        <fullName evidence="2 4">Uncharacterized protein</fullName>
    </submittedName>
</protein>
<gene>
    <name evidence="2 4" type="ORF">BDZ99DRAFT_519672</name>
</gene>
<dbReference type="GeneID" id="54466331"/>
<proteinExistence type="predicted"/>
<evidence type="ECO:0000313" key="3">
    <source>
        <dbReference type="Proteomes" id="UP000504636"/>
    </source>
</evidence>
<dbReference type="AlphaFoldDB" id="A0A6A6YSS0"/>
<dbReference type="EMBL" id="MU003699">
    <property type="protein sequence ID" value="KAF2811005.1"/>
    <property type="molecule type" value="Genomic_DNA"/>
</dbReference>
<evidence type="ECO:0000313" key="2">
    <source>
        <dbReference type="EMBL" id="KAF2811005.1"/>
    </source>
</evidence>
<name>A0A6A6YSS0_9PEZI</name>
<dbReference type="OrthoDB" id="4192220at2759"/>
<evidence type="ECO:0000313" key="4">
    <source>
        <dbReference type="RefSeq" id="XP_033577969.1"/>
    </source>
</evidence>
<reference evidence="4" key="3">
    <citation type="submission" date="2025-04" db="UniProtKB">
        <authorList>
            <consortium name="RefSeq"/>
        </authorList>
    </citation>
    <scope>IDENTIFICATION</scope>
    <source>
        <strain evidence="4">CBS 304.34</strain>
    </source>
</reference>
<keyword evidence="3" id="KW-1185">Reference proteome</keyword>